<dbReference type="InterPro" id="IPR011104">
    <property type="entry name" value="Hpr_kin/Pase_C"/>
</dbReference>
<dbReference type="CDD" id="cd01918">
    <property type="entry name" value="HprK_C"/>
    <property type="match status" value="1"/>
</dbReference>
<sequence length="141" mass="15276">MTRTDPLTIHATAVAVAGQAAMFIGASGSGKSSLALEMMARGADLVADDRVIVTRESDSLWVSCPDPLRGRIEARGLGILHARSVDRARLAVVVDMDQTEQTRMPPERSIEYLNVKLPLLHNVASQHFPAALIQYLKSEAL</sequence>
<dbReference type="Gene3D" id="3.40.50.300">
    <property type="entry name" value="P-loop containing nucleotide triphosphate hydrolases"/>
    <property type="match status" value="1"/>
</dbReference>
<dbReference type="EMBL" id="FQXC01000005">
    <property type="protein sequence ID" value="SHH92618.1"/>
    <property type="molecule type" value="Genomic_DNA"/>
</dbReference>
<dbReference type="Pfam" id="PF07475">
    <property type="entry name" value="Hpr_kinase_C"/>
    <property type="match status" value="1"/>
</dbReference>
<dbReference type="AlphaFoldDB" id="A0A1M5WZ89"/>
<proteinExistence type="predicted"/>
<dbReference type="InterPro" id="IPR027417">
    <property type="entry name" value="P-loop_NTPase"/>
</dbReference>
<dbReference type="GO" id="GO:0000155">
    <property type="term" value="F:phosphorelay sensor kinase activity"/>
    <property type="evidence" value="ECO:0007669"/>
    <property type="project" value="InterPro"/>
</dbReference>
<organism evidence="2 3">
    <name type="scientific">Marivita hallyeonensis</name>
    <dbReference type="NCBI Taxonomy" id="996342"/>
    <lineage>
        <taxon>Bacteria</taxon>
        <taxon>Pseudomonadati</taxon>
        <taxon>Pseudomonadota</taxon>
        <taxon>Alphaproteobacteria</taxon>
        <taxon>Rhodobacterales</taxon>
        <taxon>Roseobacteraceae</taxon>
        <taxon>Marivita</taxon>
    </lineage>
</organism>
<keyword evidence="3" id="KW-1185">Reference proteome</keyword>
<feature type="domain" description="HPr kinase/phosphorylase C-terminal" evidence="1">
    <location>
        <begin position="8"/>
        <end position="84"/>
    </location>
</feature>
<name>A0A1M5WZ89_9RHOB</name>
<protein>
    <submittedName>
        <fullName evidence="2">Hpr(Ser) kinase/phosphatase</fullName>
    </submittedName>
</protein>
<dbReference type="Proteomes" id="UP000184221">
    <property type="component" value="Unassembled WGS sequence"/>
</dbReference>
<dbReference type="STRING" id="996342.SAMN05443551_3602"/>
<reference evidence="2 3" key="1">
    <citation type="submission" date="2016-11" db="EMBL/GenBank/DDBJ databases">
        <authorList>
            <person name="Jaros S."/>
            <person name="Januszkiewicz K."/>
            <person name="Wedrychowicz H."/>
        </authorList>
    </citation>
    <scope>NUCLEOTIDE SEQUENCE [LARGE SCALE GENOMIC DNA]</scope>
    <source>
        <strain evidence="2 3">DSM 29431</strain>
    </source>
</reference>
<evidence type="ECO:0000259" key="1">
    <source>
        <dbReference type="Pfam" id="PF07475"/>
    </source>
</evidence>
<dbReference type="RefSeq" id="WP_072779476.1">
    <property type="nucleotide sequence ID" value="NZ_FQXC01000005.1"/>
</dbReference>
<gene>
    <name evidence="2" type="ORF">SAMN05443551_3602</name>
</gene>
<evidence type="ECO:0000313" key="3">
    <source>
        <dbReference type="Proteomes" id="UP000184221"/>
    </source>
</evidence>
<keyword evidence="2" id="KW-0418">Kinase</keyword>
<evidence type="ECO:0000313" key="2">
    <source>
        <dbReference type="EMBL" id="SHH92618.1"/>
    </source>
</evidence>
<accession>A0A1M5WZ89</accession>
<dbReference type="GO" id="GO:0005524">
    <property type="term" value="F:ATP binding"/>
    <property type="evidence" value="ECO:0007669"/>
    <property type="project" value="InterPro"/>
</dbReference>
<keyword evidence="2" id="KW-0808">Transferase</keyword>
<dbReference type="GO" id="GO:0006109">
    <property type="term" value="P:regulation of carbohydrate metabolic process"/>
    <property type="evidence" value="ECO:0007669"/>
    <property type="project" value="InterPro"/>
</dbReference>
<dbReference type="SUPFAM" id="SSF53795">
    <property type="entry name" value="PEP carboxykinase-like"/>
    <property type="match status" value="1"/>
</dbReference>